<protein>
    <submittedName>
        <fullName evidence="1">Parkin co-regulated protein-domain-containing protein</fullName>
    </submittedName>
</protein>
<sequence>MPTTEYVNRHIRRDRREEALLKGIKPKGVDSCFGNFPITYKHGDHWDGNPTLRRGMRKRYSSSSSSSSALVKSRLPTLSATAPIPEEKADLAELQATRQYLMTSGKFKTSPAKLMAALEVARATHTRPLTAPGYVLRRRQADVTAPKAGAWRRRAIAPTLFRRYYERGDLPICVDHRSNGNAIRWKMRAAELDFHVYLPIFFDGLREVEDPFRFLAVQGTLDMVEAAPDKVLPVIPQLILPLKSALNTRAPTIICPVLKILQQMILLNAAVGQALVPYYRQILPIFNLFKAKNANLGDGIDYGQRSRVNVGELILETLELMEQFGGPDAFINIKYLIPTYESCCA</sequence>
<reference evidence="1" key="1">
    <citation type="submission" date="2021-02" db="EMBL/GenBank/DDBJ databases">
        <title>First Annotated Genome of the Yellow-green Alga Tribonema minus.</title>
        <authorList>
            <person name="Mahan K.M."/>
        </authorList>
    </citation>
    <scope>NUCLEOTIDE SEQUENCE</scope>
    <source>
        <strain evidence="1">UTEX B ZZ1240</strain>
    </source>
</reference>
<dbReference type="Pfam" id="PF10274">
    <property type="entry name" value="ParcG"/>
    <property type="match status" value="1"/>
</dbReference>
<evidence type="ECO:0000313" key="2">
    <source>
        <dbReference type="Proteomes" id="UP000664859"/>
    </source>
</evidence>
<comment type="caution">
    <text evidence="1">The sequence shown here is derived from an EMBL/GenBank/DDBJ whole genome shotgun (WGS) entry which is preliminary data.</text>
</comment>
<dbReference type="OrthoDB" id="5954824at2759"/>
<dbReference type="AlphaFoldDB" id="A0A836C8N9"/>
<dbReference type="GO" id="GO:0051879">
    <property type="term" value="F:Hsp90 protein binding"/>
    <property type="evidence" value="ECO:0007669"/>
    <property type="project" value="TreeGrafter"/>
</dbReference>
<organism evidence="1 2">
    <name type="scientific">Tribonema minus</name>
    <dbReference type="NCBI Taxonomy" id="303371"/>
    <lineage>
        <taxon>Eukaryota</taxon>
        <taxon>Sar</taxon>
        <taxon>Stramenopiles</taxon>
        <taxon>Ochrophyta</taxon>
        <taxon>PX clade</taxon>
        <taxon>Xanthophyceae</taxon>
        <taxon>Tribonematales</taxon>
        <taxon>Tribonemataceae</taxon>
        <taxon>Tribonema</taxon>
    </lineage>
</organism>
<dbReference type="Proteomes" id="UP000664859">
    <property type="component" value="Unassembled WGS sequence"/>
</dbReference>
<dbReference type="PANTHER" id="PTHR21207">
    <property type="entry name" value="PARKIN COREGULATED GENE PROTEIN PARK2 COREGULATED"/>
    <property type="match status" value="1"/>
</dbReference>
<keyword evidence="2" id="KW-1185">Reference proteome</keyword>
<accession>A0A836C8N9</accession>
<dbReference type="InterPro" id="IPR019399">
    <property type="entry name" value="Parkin_co-regulated_protein"/>
</dbReference>
<dbReference type="EMBL" id="JAFCMP010000538">
    <property type="protein sequence ID" value="KAG5176277.1"/>
    <property type="molecule type" value="Genomic_DNA"/>
</dbReference>
<proteinExistence type="predicted"/>
<gene>
    <name evidence="1" type="ORF">JKP88DRAFT_258976</name>
</gene>
<name>A0A836C8N9_9STRA</name>
<dbReference type="GO" id="GO:0030544">
    <property type="term" value="F:Hsp70 protein binding"/>
    <property type="evidence" value="ECO:0007669"/>
    <property type="project" value="TreeGrafter"/>
</dbReference>
<dbReference type="PANTHER" id="PTHR21207:SF2">
    <property type="entry name" value="PARKIN COREGULATED GENE PROTEIN"/>
    <property type="match status" value="1"/>
</dbReference>
<evidence type="ECO:0000313" key="1">
    <source>
        <dbReference type="EMBL" id="KAG5176277.1"/>
    </source>
</evidence>